<proteinExistence type="predicted"/>
<dbReference type="OrthoDB" id="3648975at2759"/>
<evidence type="ECO:0000313" key="3">
    <source>
        <dbReference type="Proteomes" id="UP000660729"/>
    </source>
</evidence>
<name>A0A8H6VNL5_9PEZI</name>
<accession>A0A8H6VNL5</accession>
<keyword evidence="3" id="KW-1185">Reference proteome</keyword>
<evidence type="ECO:0000313" key="2">
    <source>
        <dbReference type="EMBL" id="KAF7193265.1"/>
    </source>
</evidence>
<gene>
    <name evidence="2" type="ORF">HII31_05359</name>
</gene>
<dbReference type="Proteomes" id="UP000660729">
    <property type="component" value="Unassembled WGS sequence"/>
</dbReference>
<organism evidence="2 3">
    <name type="scientific">Pseudocercospora fuligena</name>
    <dbReference type="NCBI Taxonomy" id="685502"/>
    <lineage>
        <taxon>Eukaryota</taxon>
        <taxon>Fungi</taxon>
        <taxon>Dikarya</taxon>
        <taxon>Ascomycota</taxon>
        <taxon>Pezizomycotina</taxon>
        <taxon>Dothideomycetes</taxon>
        <taxon>Dothideomycetidae</taxon>
        <taxon>Mycosphaerellales</taxon>
        <taxon>Mycosphaerellaceae</taxon>
        <taxon>Pseudocercospora</taxon>
    </lineage>
</organism>
<evidence type="ECO:0000256" key="1">
    <source>
        <dbReference type="SAM" id="MobiDB-lite"/>
    </source>
</evidence>
<dbReference type="AlphaFoldDB" id="A0A8H6VNL5"/>
<dbReference type="EMBL" id="JABCIY010000090">
    <property type="protein sequence ID" value="KAF7193265.1"/>
    <property type="molecule type" value="Genomic_DNA"/>
</dbReference>
<reference evidence="2" key="1">
    <citation type="submission" date="2020-04" db="EMBL/GenBank/DDBJ databases">
        <title>Draft genome resource of the tomato pathogen Pseudocercospora fuligena.</title>
        <authorList>
            <person name="Zaccaron A."/>
        </authorList>
    </citation>
    <scope>NUCLEOTIDE SEQUENCE</scope>
    <source>
        <strain evidence="2">PF001</strain>
    </source>
</reference>
<dbReference type="InterPro" id="IPR038883">
    <property type="entry name" value="AN11006-like"/>
</dbReference>
<evidence type="ECO:0008006" key="4">
    <source>
        <dbReference type="Google" id="ProtNLM"/>
    </source>
</evidence>
<protein>
    <recommendedName>
        <fullName evidence="4">F-box domain-containing protein</fullName>
    </recommendedName>
</protein>
<comment type="caution">
    <text evidence="2">The sequence shown here is derived from an EMBL/GenBank/DDBJ whole genome shotgun (WGS) entry which is preliminary data.</text>
</comment>
<dbReference type="PANTHER" id="PTHR42085">
    <property type="entry name" value="F-BOX DOMAIN-CONTAINING PROTEIN"/>
    <property type="match status" value="1"/>
</dbReference>
<feature type="region of interest" description="Disordered" evidence="1">
    <location>
        <begin position="1"/>
        <end position="26"/>
    </location>
</feature>
<sequence length="337" mass="38251">MHSISERAGGSKAIAGSTSPRTSGYPHMLIEGGDFEQWSHAIDAMLRRHSRPRLRKYRSEAAHLHKLDDLGGSGERQKKISIKAATLMFSHVHPTILSRMSDHASKEPWELWDLLPILSGPFRLMALPAELREKVFREALPELPATVFCRDALQVKSAVPPLLHTNRQIRDEAAAVYYSESEFCCDFTNHAGHRRADMPRPATAVAPMHVLMHDWTSNVLGENKNHLRHLRLSFRVSARLACADHHHIRSVPIFIKFSVDLKKQPRLEVEVVLSDLGKWEVCWLSTQKQQQVEAHVRKCNETAEKHDWKGEVIIDAITSNPGLWIFDAGDIVGKVRY</sequence>
<dbReference type="PANTHER" id="PTHR42085:SF2">
    <property type="entry name" value="F-BOX DOMAIN-CONTAINING PROTEIN"/>
    <property type="match status" value="1"/>
</dbReference>